<accession>A0A286GPS8</accession>
<dbReference type="OrthoDB" id="9805711at2"/>
<gene>
    <name evidence="2" type="ORF">SAMN05421508_106193</name>
</gene>
<evidence type="ECO:0000313" key="3">
    <source>
        <dbReference type="Proteomes" id="UP000219621"/>
    </source>
</evidence>
<dbReference type="AlphaFoldDB" id="A0A286GPS8"/>
<dbReference type="PROSITE" id="PS50801">
    <property type="entry name" value="STAS"/>
    <property type="match status" value="1"/>
</dbReference>
<dbReference type="InterPro" id="IPR002645">
    <property type="entry name" value="STAS_dom"/>
</dbReference>
<dbReference type="RefSeq" id="WP_097279957.1">
    <property type="nucleotide sequence ID" value="NZ_OCNJ01000006.1"/>
</dbReference>
<evidence type="ECO:0000313" key="2">
    <source>
        <dbReference type="EMBL" id="SOD96984.1"/>
    </source>
</evidence>
<keyword evidence="3" id="KW-1185">Reference proteome</keyword>
<evidence type="ECO:0000259" key="1">
    <source>
        <dbReference type="PROSITE" id="PS50801"/>
    </source>
</evidence>
<feature type="domain" description="STAS" evidence="1">
    <location>
        <begin position="1"/>
        <end position="88"/>
    </location>
</feature>
<organism evidence="2 3">
    <name type="scientific">Caenispirillum bisanense</name>
    <dbReference type="NCBI Taxonomy" id="414052"/>
    <lineage>
        <taxon>Bacteria</taxon>
        <taxon>Pseudomonadati</taxon>
        <taxon>Pseudomonadota</taxon>
        <taxon>Alphaproteobacteria</taxon>
        <taxon>Rhodospirillales</taxon>
        <taxon>Novispirillaceae</taxon>
        <taxon>Caenispirillum</taxon>
    </lineage>
</organism>
<protein>
    <recommendedName>
        <fullName evidence="1">STAS domain-containing protein</fullName>
    </recommendedName>
</protein>
<name>A0A286GPS8_9PROT</name>
<dbReference type="Gene3D" id="3.30.750.24">
    <property type="entry name" value="STAS domain"/>
    <property type="match status" value="1"/>
</dbReference>
<dbReference type="InterPro" id="IPR036513">
    <property type="entry name" value="STAS_dom_sf"/>
</dbReference>
<dbReference type="NCBIfam" id="NF047705">
    <property type="entry name" value="slr1659_superfam"/>
    <property type="match status" value="1"/>
</dbReference>
<sequence>MDTIIDGGTHKVAYDPATRTARLAGVMRLNGMAEYAPIAGLLSQCLTKTDVLTVDVAGLEFLNSSGIAVLSKFVIEARNSGTALTIRGSKSIAWQGKSLANLQRLMPTLIMDMQ</sequence>
<dbReference type="SUPFAM" id="SSF52091">
    <property type="entry name" value="SpoIIaa-like"/>
    <property type="match status" value="1"/>
</dbReference>
<proteinExistence type="predicted"/>
<dbReference type="EMBL" id="OCNJ01000006">
    <property type="protein sequence ID" value="SOD96984.1"/>
    <property type="molecule type" value="Genomic_DNA"/>
</dbReference>
<dbReference type="Proteomes" id="UP000219621">
    <property type="component" value="Unassembled WGS sequence"/>
</dbReference>
<reference evidence="3" key="1">
    <citation type="submission" date="2017-09" db="EMBL/GenBank/DDBJ databases">
        <authorList>
            <person name="Varghese N."/>
            <person name="Submissions S."/>
        </authorList>
    </citation>
    <scope>NUCLEOTIDE SEQUENCE [LARGE SCALE GENOMIC DNA]</scope>
    <source>
        <strain evidence="3">USBA 140</strain>
    </source>
</reference>